<name>A0A1G2HYL8_9BACT</name>
<evidence type="ECO:0000313" key="2">
    <source>
        <dbReference type="EMBL" id="OGZ67583.1"/>
    </source>
</evidence>
<evidence type="ECO:0000313" key="3">
    <source>
        <dbReference type="Proteomes" id="UP000179183"/>
    </source>
</evidence>
<comment type="caution">
    <text evidence="2">The sequence shown here is derived from an EMBL/GenBank/DDBJ whole genome shotgun (WGS) entry which is preliminary data.</text>
</comment>
<keyword evidence="1" id="KW-0812">Transmembrane</keyword>
<dbReference type="Proteomes" id="UP000179183">
    <property type="component" value="Unassembled WGS sequence"/>
</dbReference>
<dbReference type="AlphaFoldDB" id="A0A1G2HYL8"/>
<organism evidence="2 3">
    <name type="scientific">Candidatus Staskawiczbacteria bacterium RIFCSPHIGHO2_02_FULL_33_16</name>
    <dbReference type="NCBI Taxonomy" id="1802204"/>
    <lineage>
        <taxon>Bacteria</taxon>
        <taxon>Candidatus Staskawicziibacteriota</taxon>
    </lineage>
</organism>
<proteinExistence type="predicted"/>
<reference evidence="2 3" key="1">
    <citation type="journal article" date="2016" name="Nat. Commun.">
        <title>Thousands of microbial genomes shed light on interconnected biogeochemical processes in an aquifer system.</title>
        <authorList>
            <person name="Anantharaman K."/>
            <person name="Brown C.T."/>
            <person name="Hug L.A."/>
            <person name="Sharon I."/>
            <person name="Castelle C.J."/>
            <person name="Probst A.J."/>
            <person name="Thomas B.C."/>
            <person name="Singh A."/>
            <person name="Wilkins M.J."/>
            <person name="Karaoz U."/>
            <person name="Brodie E.L."/>
            <person name="Williams K.H."/>
            <person name="Hubbard S.S."/>
            <person name="Banfield J.F."/>
        </authorList>
    </citation>
    <scope>NUCLEOTIDE SEQUENCE [LARGE SCALE GENOMIC DNA]</scope>
</reference>
<gene>
    <name evidence="2" type="ORF">A3D34_00285</name>
</gene>
<keyword evidence="1" id="KW-0472">Membrane</keyword>
<feature type="transmembrane region" description="Helical" evidence="1">
    <location>
        <begin position="6"/>
        <end position="23"/>
    </location>
</feature>
<protein>
    <submittedName>
        <fullName evidence="2">Uncharacterized protein</fullName>
    </submittedName>
</protein>
<sequence length="110" mass="12652">MNKEKGFIQNIIIIIILLIVIFLSQQPHFRPAGEKAYSQMKKQGELYGVKFNSWFNAHVYPKVSGQVASGGEVIKKEIENQKNNIAKNSWEKIKNYLAENFSKFFGTKVE</sequence>
<accession>A0A1G2HYL8</accession>
<keyword evidence="1" id="KW-1133">Transmembrane helix</keyword>
<evidence type="ECO:0000256" key="1">
    <source>
        <dbReference type="SAM" id="Phobius"/>
    </source>
</evidence>
<dbReference type="EMBL" id="MHOQ01000002">
    <property type="protein sequence ID" value="OGZ67583.1"/>
    <property type="molecule type" value="Genomic_DNA"/>
</dbReference>